<dbReference type="InterPro" id="IPR004013">
    <property type="entry name" value="PHP_dom"/>
</dbReference>
<evidence type="ECO:0000256" key="5">
    <source>
        <dbReference type="ARBA" id="ARBA00022695"/>
    </source>
</evidence>
<keyword evidence="5" id="KW-0548">Nucleotidyltransferase</keyword>
<dbReference type="EMBL" id="PEMG01000398">
    <property type="protein sequence ID" value="RTI06224.1"/>
    <property type="molecule type" value="Genomic_DNA"/>
</dbReference>
<name>A0A430UMK6_THESC</name>
<evidence type="ECO:0000256" key="4">
    <source>
        <dbReference type="ARBA" id="ARBA00022679"/>
    </source>
</evidence>
<evidence type="ECO:0000259" key="11">
    <source>
        <dbReference type="PROSITE" id="PS50819"/>
    </source>
</evidence>
<dbReference type="Gene3D" id="1.10.150.870">
    <property type="match status" value="1"/>
</dbReference>
<dbReference type="NCBIfam" id="TIGR01443">
    <property type="entry name" value="intein_Cterm"/>
    <property type="match status" value="1"/>
</dbReference>
<dbReference type="InterPro" id="IPR003587">
    <property type="entry name" value="Hint_dom_N"/>
</dbReference>
<dbReference type="InterPro" id="IPR041931">
    <property type="entry name" value="DNA_pol3_alpha_thumb_dom"/>
</dbReference>
<feature type="domain" description="DOD-type homing endonuclease" evidence="11">
    <location>
        <begin position="877"/>
        <end position="1020"/>
    </location>
</feature>
<evidence type="ECO:0000313" key="12">
    <source>
        <dbReference type="EMBL" id="RTI06224.1"/>
    </source>
</evidence>
<dbReference type="SUPFAM" id="SSF89550">
    <property type="entry name" value="PHP domain-like"/>
    <property type="match status" value="1"/>
</dbReference>
<dbReference type="GO" id="GO:0003887">
    <property type="term" value="F:DNA-directed DNA polymerase activity"/>
    <property type="evidence" value="ECO:0007669"/>
    <property type="project" value="UniProtKB-KW"/>
</dbReference>
<dbReference type="Gene3D" id="3.20.20.140">
    <property type="entry name" value="Metal-dependent hydrolases"/>
    <property type="match status" value="1"/>
</dbReference>
<reference evidence="12 13" key="1">
    <citation type="journal article" date="2019" name="Extremophiles">
        <title>Biogeography of thermophiles and predominance of Thermus scotoductus in domestic water heaters.</title>
        <authorList>
            <person name="Wilpiszeski R.L."/>
            <person name="Zhang Z."/>
            <person name="House C.H."/>
        </authorList>
    </citation>
    <scope>NUCLEOTIDE SEQUENCE [LARGE SCALE GENOMIC DNA]</scope>
    <source>
        <strain evidence="12 13">17_S17</strain>
    </source>
</reference>
<evidence type="ECO:0000256" key="6">
    <source>
        <dbReference type="ARBA" id="ARBA00022705"/>
    </source>
</evidence>
<dbReference type="SUPFAM" id="SSF55608">
    <property type="entry name" value="Homing endonucleases"/>
    <property type="match status" value="2"/>
</dbReference>
<dbReference type="Pfam" id="PF14579">
    <property type="entry name" value="HHH_6"/>
    <property type="match status" value="1"/>
</dbReference>
<evidence type="ECO:0000256" key="3">
    <source>
        <dbReference type="ARBA" id="ARBA00019114"/>
    </source>
</evidence>
<dbReference type="Proteomes" id="UP000287173">
    <property type="component" value="Unassembled WGS sequence"/>
</dbReference>
<proteinExistence type="predicted"/>
<dbReference type="PANTHER" id="PTHR32294:SF0">
    <property type="entry name" value="DNA POLYMERASE III SUBUNIT ALPHA"/>
    <property type="match status" value="1"/>
</dbReference>
<sequence>MGRLKFAHLHQHTQFSLLDGAAKLSDLLEWVKTVSPEDPALAMTDHGNLFGAVEFYKKATEMGIKPILGYEAYVAAESRFDRKRGKGLDGGYFHLTLLAKDFKGYQNLVRLASRAYLEGFYEKPRIDREILREHAEGLIALSGCLGAEIPQFILQDRLDLAEARLNEYLSIFGDRFFIEIQNHGLPEQRKVNQVLREFARKYGLGMVATNDGHYVRKEDARAHEVLLAIQSKSTLDDPERWRFPCDEFYVKTPEEMRAMLPEEEWGDEPFDNTVEIARMCEVDLPIGDRMVYRIPRFPLPAGRTEAQYLMELTFKGLLRRYPDRINEGFYREVFRLLGKLPPHGDGEALAEALAQVEREAWERLMKSLPPLAGVKEWTAEAIFHRALYELSVIERMGFPGYFLIVQDYINWARRNGISVGPGRGSAAGSLVAYAVDITNIDPLRFGLLFERFLNPERVSMPDIDTDFSDRERDRVIQYVRERYGEDKVAQIGTLGSLASKAALKDVARVYGIPHKKAEELAKLIPVQFGRPRPLQEAIQVVPELKAEMEKDPKVREVLEVAMRLEGLNRHASVHAAGVVIAAEPLTDLVPLMRDQEGRPVTQYDMGAVEALGLLKMDFLGLRTLTFLDEAKRIVKASQGVELDYDRLPLDDPKTFALLSRGETKGVFQLESGGMTATLRGLKPRRFEDLIAILSLYRPGPMEHIPTYIRRHHGQEPTSYSEFPHAEKYLRPILDETYGIPVYQEQIMQIASAVAGYSLGEADLLRRCLAEGSLVLDAATGQRVPIEKVRPGMEVFSLGPDYRLYRVPVLEVLESGVREVVWLRTRSGRTLVLTPDHPLLTLEGWKPLCDLPLGTPIAVPAELPVAGHLAPPEERVTLLALLLGDGNTKLSGRRGTRPNAFFYSKDPELLAAYRRCAEALGAKVKAYVHPTTGVVTLATLAPRPGAQDPVKRLVVEAGMVAKAEEKRVPEEVFRYRREALALFLGRLFSTDGSVEKKRISYSSASLGLAQDVAHLLLRLGITSQLRSRGPRAHEVLISGREDILRFAELIGPYLLGAKRERLAALEAEARRRLPGQGWHLRLVPPAVAYRISEAKRRSGLSWSEAGRRVAVAGSCLSSGLNLKRPRRYLSRHRLFLLGEAFADPGLKALAEGQVLWDPIVAVEPAGKARTFDLRVPPFANFVSEDLVVHNSMGKKKVEEMKSHRERFVQGAKERGVPEEEANRLFDMLEAFANYGFNKCLPARARVVDWCTGRVVRVGEIVRGEGKGVWVVSLDEARLRLVPRPVVAAFPSGKAQVYALRTATGRVLEATANHPVYTPEGWRPLGTLAPGDYVALPRHLSYRPSLHLEGHELDLLGFALAEGHLRHPSGVYLYTSSEEELAAMKEALRAFPNTRIRVVWRRGVAHVYVGRVDRRQEAGAVAFLRRMGLLGLDAKTKRLPEAVFGLPPEEVARFLGRLWTGDGGVDPKGRLIHYATASKELAWGVQHLLLRLGLQSRLVEKRFSGGYKGYAVYLLGGLEAARRFAETVGPYLVGKRRQDLEALLASWEKAGRSTRDVLPLAFLEEVRAAVAEVAQGQVADLLREAGLAEGLLCLGRGRRGLSRATVGRLAALTGSLALLRLAEAEVYWDRVEAVEPLGEEEVFDLTVEGTHTFVAEDVIVHNSHAAAYSLLSYQTAYVKAHYPVEFMAALLSVERHDSDKVAEYIRDARAMGIEVLPPDINRSGFDFKVVGEEILFGLSAVKNVGEGAAQAILAERERRGPFKSLGDFLKRLDERVVNKRTLESLIKAGAFDAFGDRARLLASLDPLLRWAAESRERERSGMMGLFAEVEEPPLAEALPLDEITRLRYEKEALGIYVSGHPVLRYPGLREVASCTLEELSDFIRGLPPRPRVLLAGMVEEVARKPTKSGGMMARFTLSDETGALEVVVFGRAYEGVSPKLKEDTPLLVLAEVEREEGGLRVMAQAAWTHEEVAEAPKALEVEVDHALLDEGGVALLKSILDEHPGNLPLYLRVQGPFGEAILSLREARVGEGVFEALEAEGFRAYLIPDREAFLQGNGGGGPKEEVVPF</sequence>
<keyword evidence="8" id="KW-0239">DNA-directed DNA polymerase</keyword>
<dbReference type="GO" id="GO:0006260">
    <property type="term" value="P:DNA replication"/>
    <property type="evidence" value="ECO:0007669"/>
    <property type="project" value="UniProtKB-KW"/>
</dbReference>
<dbReference type="SMART" id="SM00306">
    <property type="entry name" value="HintN"/>
    <property type="match status" value="2"/>
</dbReference>
<keyword evidence="4" id="KW-0808">Transferase</keyword>
<comment type="caution">
    <text evidence="12">The sequence shown here is derived from an EMBL/GenBank/DDBJ whole genome shotgun (WGS) entry which is preliminary data.</text>
</comment>
<dbReference type="PROSITE" id="PS50819">
    <property type="entry name" value="INTEIN_ENDONUCLEASE"/>
    <property type="match status" value="2"/>
</dbReference>
<dbReference type="Pfam" id="PF01336">
    <property type="entry name" value="tRNA_anti-codon"/>
    <property type="match status" value="1"/>
</dbReference>
<dbReference type="RefSeq" id="WP_126218716.1">
    <property type="nucleotide sequence ID" value="NZ_PEMG01000398.1"/>
</dbReference>
<dbReference type="GO" id="GO:0005737">
    <property type="term" value="C:cytoplasm"/>
    <property type="evidence" value="ECO:0007669"/>
    <property type="project" value="UniProtKB-SubCell"/>
</dbReference>
<accession>A0A430UMK6</accession>
<evidence type="ECO:0000256" key="1">
    <source>
        <dbReference type="ARBA" id="ARBA00004496"/>
    </source>
</evidence>
<evidence type="ECO:0000256" key="2">
    <source>
        <dbReference type="ARBA" id="ARBA00012417"/>
    </source>
</evidence>
<comment type="catalytic activity">
    <reaction evidence="10">
        <text>DNA(n) + a 2'-deoxyribonucleoside 5'-triphosphate = DNA(n+1) + diphosphate</text>
        <dbReference type="Rhea" id="RHEA:22508"/>
        <dbReference type="Rhea" id="RHEA-COMP:17339"/>
        <dbReference type="Rhea" id="RHEA-COMP:17340"/>
        <dbReference type="ChEBI" id="CHEBI:33019"/>
        <dbReference type="ChEBI" id="CHEBI:61560"/>
        <dbReference type="ChEBI" id="CHEBI:173112"/>
        <dbReference type="EC" id="2.7.7.7"/>
    </reaction>
</comment>
<protein>
    <recommendedName>
        <fullName evidence="3">DNA polymerase III subunit alpha</fullName>
        <ecNumber evidence="2">2.7.7.7</ecNumber>
    </recommendedName>
</protein>
<dbReference type="Pfam" id="PF02811">
    <property type="entry name" value="PHP"/>
    <property type="match status" value="1"/>
</dbReference>
<dbReference type="SUPFAM" id="SSF51294">
    <property type="entry name" value="Hedgehog/intein (Hint) domain"/>
    <property type="match status" value="2"/>
</dbReference>
<dbReference type="PRINTS" id="PR00379">
    <property type="entry name" value="INTEIN"/>
</dbReference>
<dbReference type="InterPro" id="IPR003586">
    <property type="entry name" value="Hint_dom_C"/>
</dbReference>
<evidence type="ECO:0000256" key="7">
    <source>
        <dbReference type="ARBA" id="ARBA00022813"/>
    </source>
</evidence>
<dbReference type="GO" id="GO:0004519">
    <property type="term" value="F:endonuclease activity"/>
    <property type="evidence" value="ECO:0007669"/>
    <property type="project" value="InterPro"/>
</dbReference>
<dbReference type="InterPro" id="IPR004860">
    <property type="entry name" value="LAGLIDADG_dom"/>
</dbReference>
<dbReference type="Pfam" id="PF14528">
    <property type="entry name" value="LAGLIDADG_3"/>
    <property type="match status" value="2"/>
</dbReference>
<dbReference type="PROSITE" id="PS50818">
    <property type="entry name" value="INTEIN_C_TER"/>
    <property type="match status" value="2"/>
</dbReference>
<dbReference type="PROSITE" id="PS50817">
    <property type="entry name" value="INTEIN_N_TER"/>
    <property type="match status" value="2"/>
</dbReference>
<dbReference type="InterPro" id="IPR004365">
    <property type="entry name" value="NA-bd_OB_tRNA"/>
</dbReference>
<dbReference type="InterPro" id="IPR029460">
    <property type="entry name" value="DNAPol_HHH"/>
</dbReference>
<keyword evidence="6" id="KW-0235">DNA replication</keyword>
<dbReference type="EC" id="2.7.7.7" evidence="2"/>
<dbReference type="CDD" id="cd12113">
    <property type="entry name" value="PHP_PolIIIA_DnaE3"/>
    <property type="match status" value="1"/>
</dbReference>
<dbReference type="PANTHER" id="PTHR32294">
    <property type="entry name" value="DNA POLYMERASE III SUBUNIT ALPHA"/>
    <property type="match status" value="1"/>
</dbReference>
<dbReference type="GO" id="GO:0003676">
    <property type="term" value="F:nucleic acid binding"/>
    <property type="evidence" value="ECO:0007669"/>
    <property type="project" value="InterPro"/>
</dbReference>
<dbReference type="GO" id="GO:0008408">
    <property type="term" value="F:3'-5' exonuclease activity"/>
    <property type="evidence" value="ECO:0007669"/>
    <property type="project" value="InterPro"/>
</dbReference>
<evidence type="ECO:0000313" key="13">
    <source>
        <dbReference type="Proteomes" id="UP000287173"/>
    </source>
</evidence>
<dbReference type="Pfam" id="PF17657">
    <property type="entry name" value="DNA_pol3_finger"/>
    <property type="match status" value="1"/>
</dbReference>
<dbReference type="InterPro" id="IPR040982">
    <property type="entry name" value="DNA_pol3_finger"/>
</dbReference>
<dbReference type="InterPro" id="IPR004042">
    <property type="entry name" value="Intein_endonuc_central"/>
</dbReference>
<dbReference type="Gene3D" id="1.10.10.1600">
    <property type="entry name" value="Bacterial DNA polymerase III alpha subunit, thumb domain"/>
    <property type="match status" value="1"/>
</dbReference>
<dbReference type="CDD" id="cd04485">
    <property type="entry name" value="DnaE_OBF"/>
    <property type="match status" value="1"/>
</dbReference>
<dbReference type="Pfam" id="PF14890">
    <property type="entry name" value="Intein_splicing"/>
    <property type="match status" value="2"/>
</dbReference>
<dbReference type="SMART" id="SM00481">
    <property type="entry name" value="POLIIIAc"/>
    <property type="match status" value="1"/>
</dbReference>
<dbReference type="InterPro" id="IPR004805">
    <property type="entry name" value="DnaE2/DnaE/PolC"/>
</dbReference>
<dbReference type="InterPro" id="IPR011708">
    <property type="entry name" value="DNA_pol3_alpha_NTPase_dom"/>
</dbReference>
<keyword evidence="9" id="KW-0651">Protein splicing</keyword>
<evidence type="ECO:0000256" key="10">
    <source>
        <dbReference type="ARBA" id="ARBA00049244"/>
    </source>
</evidence>
<dbReference type="NCBIfam" id="TIGR00594">
    <property type="entry name" value="polc"/>
    <property type="match status" value="1"/>
</dbReference>
<dbReference type="InterPro" id="IPR016195">
    <property type="entry name" value="Pol/histidinol_Pase-like"/>
</dbReference>
<gene>
    <name evidence="12" type="ORF">CSW30_10550</name>
</gene>
<dbReference type="SMART" id="SM00305">
    <property type="entry name" value="HintC"/>
    <property type="match status" value="2"/>
</dbReference>
<dbReference type="CDD" id="cd00081">
    <property type="entry name" value="Hint"/>
    <property type="match status" value="3"/>
</dbReference>
<keyword evidence="7" id="KW-0068">Autocatalytic cleavage</keyword>
<comment type="subcellular location">
    <subcellularLocation>
        <location evidence="1">Cytoplasm</location>
    </subcellularLocation>
</comment>
<evidence type="ECO:0000256" key="9">
    <source>
        <dbReference type="ARBA" id="ARBA00023000"/>
    </source>
</evidence>
<dbReference type="GO" id="GO:0016539">
    <property type="term" value="P:intein-mediated protein splicing"/>
    <property type="evidence" value="ECO:0007669"/>
    <property type="project" value="InterPro"/>
</dbReference>
<dbReference type="InterPro" id="IPR030934">
    <property type="entry name" value="Intein_C"/>
</dbReference>
<dbReference type="InterPro" id="IPR027434">
    <property type="entry name" value="Homing_endonucl"/>
</dbReference>
<evidence type="ECO:0000256" key="8">
    <source>
        <dbReference type="ARBA" id="ARBA00022932"/>
    </source>
</evidence>
<feature type="domain" description="DOD-type homing endonuclease" evidence="11">
    <location>
        <begin position="1353"/>
        <end position="1492"/>
    </location>
</feature>
<dbReference type="InterPro" id="IPR036844">
    <property type="entry name" value="Hint_dom_sf"/>
</dbReference>
<dbReference type="InterPro" id="IPR006141">
    <property type="entry name" value="Intein_N"/>
</dbReference>
<dbReference type="InterPro" id="IPR006142">
    <property type="entry name" value="INTEIN"/>
</dbReference>
<dbReference type="Pfam" id="PF07733">
    <property type="entry name" value="DNA_pol3_alpha"/>
    <property type="match status" value="1"/>
</dbReference>
<dbReference type="InterPro" id="IPR003141">
    <property type="entry name" value="Pol/His_phosphatase_N"/>
</dbReference>
<dbReference type="Gene3D" id="3.10.28.10">
    <property type="entry name" value="Homing endonucleases"/>
    <property type="match status" value="2"/>
</dbReference>
<dbReference type="Gene3D" id="2.170.16.10">
    <property type="entry name" value="Hedgehog/Intein (Hint) domain"/>
    <property type="match status" value="4"/>
</dbReference>
<dbReference type="NCBIfam" id="TIGR01445">
    <property type="entry name" value="intein_Nterm"/>
    <property type="match status" value="1"/>
</dbReference>
<organism evidence="12 13">
    <name type="scientific">Thermus scotoductus</name>
    <dbReference type="NCBI Taxonomy" id="37636"/>
    <lineage>
        <taxon>Bacteria</taxon>
        <taxon>Thermotogati</taxon>
        <taxon>Deinococcota</taxon>
        <taxon>Deinococci</taxon>
        <taxon>Thermales</taxon>
        <taxon>Thermaceae</taxon>
        <taxon>Thermus</taxon>
    </lineage>
</organism>